<dbReference type="Gene3D" id="1.20.120.1080">
    <property type="match status" value="1"/>
</dbReference>
<reference evidence="11 12" key="3">
    <citation type="journal article" date="2015" name="Genome Announc.">
        <title>Draft Genome Sequence of the Archiascomycetous Yeast Saitoella complicata.</title>
        <authorList>
            <person name="Yamauchi K."/>
            <person name="Kondo S."/>
            <person name="Hamamoto M."/>
            <person name="Takahashi Y."/>
            <person name="Ogura Y."/>
            <person name="Hayashi T."/>
            <person name="Nishida H."/>
        </authorList>
    </citation>
    <scope>NUCLEOTIDE SEQUENCE [LARGE SCALE GENOMIC DNA]</scope>
    <source>
        <strain evidence="11 12">NRRL Y-17804</strain>
    </source>
</reference>
<dbReference type="SMART" id="SM00490">
    <property type="entry name" value="HELICc"/>
    <property type="match status" value="1"/>
</dbReference>
<evidence type="ECO:0000256" key="3">
    <source>
        <dbReference type="ARBA" id="ARBA00022741"/>
    </source>
</evidence>
<proteinExistence type="predicted"/>
<dbReference type="GO" id="GO:0005730">
    <property type="term" value="C:nucleolus"/>
    <property type="evidence" value="ECO:0007669"/>
    <property type="project" value="TreeGrafter"/>
</dbReference>
<dbReference type="STRING" id="698492.A0A0E9NJ44"/>
<dbReference type="InterPro" id="IPR007502">
    <property type="entry name" value="Helicase-assoc_dom"/>
</dbReference>
<feature type="domain" description="Helicase ATP-binding" evidence="9">
    <location>
        <begin position="137"/>
        <end position="300"/>
    </location>
</feature>
<keyword evidence="3" id="KW-0547">Nucleotide-binding</keyword>
<feature type="region of interest" description="Disordered" evidence="8">
    <location>
        <begin position="88"/>
        <end position="110"/>
    </location>
</feature>
<dbReference type="CDD" id="cd18791">
    <property type="entry name" value="SF2_C_RHA"/>
    <property type="match status" value="1"/>
</dbReference>
<gene>
    <name evidence="11" type="ORF">G7K_3864-t1</name>
</gene>
<evidence type="ECO:0000256" key="6">
    <source>
        <dbReference type="ARBA" id="ARBA00022840"/>
    </source>
</evidence>
<protein>
    <recommendedName>
        <fullName evidence="1">RNA helicase</fullName>
        <ecNumber evidence="1">3.6.4.13</ecNumber>
    </recommendedName>
</protein>
<dbReference type="GO" id="GO:0016787">
    <property type="term" value="F:hydrolase activity"/>
    <property type="evidence" value="ECO:0007669"/>
    <property type="project" value="UniProtKB-KW"/>
</dbReference>
<reference evidence="11 12" key="1">
    <citation type="journal article" date="2011" name="J. Gen. Appl. Microbiol.">
        <title>Draft genome sequencing of the enigmatic yeast Saitoella complicata.</title>
        <authorList>
            <person name="Nishida H."/>
            <person name="Hamamoto M."/>
            <person name="Sugiyama J."/>
        </authorList>
    </citation>
    <scope>NUCLEOTIDE SEQUENCE [LARGE SCALE GENOMIC DNA]</scope>
    <source>
        <strain evidence="11 12">NRRL Y-17804</strain>
    </source>
</reference>
<dbReference type="Gene3D" id="3.40.50.300">
    <property type="entry name" value="P-loop containing nucleotide triphosphate hydrolases"/>
    <property type="match status" value="2"/>
</dbReference>
<dbReference type="SUPFAM" id="SSF52540">
    <property type="entry name" value="P-loop containing nucleoside triphosphate hydrolases"/>
    <property type="match status" value="1"/>
</dbReference>
<dbReference type="FunFam" id="3.40.50.300:FF:000767">
    <property type="entry name" value="Putative ATP-dependent RNA helicase DHX35"/>
    <property type="match status" value="1"/>
</dbReference>
<dbReference type="GO" id="GO:0003725">
    <property type="term" value="F:double-stranded RNA binding"/>
    <property type="evidence" value="ECO:0007669"/>
    <property type="project" value="TreeGrafter"/>
</dbReference>
<dbReference type="SMART" id="SM00487">
    <property type="entry name" value="DEXDc"/>
    <property type="match status" value="1"/>
</dbReference>
<dbReference type="Pfam" id="PF21010">
    <property type="entry name" value="HA2_C"/>
    <property type="match status" value="1"/>
</dbReference>
<evidence type="ECO:0000259" key="10">
    <source>
        <dbReference type="PROSITE" id="PS51194"/>
    </source>
</evidence>
<dbReference type="GO" id="GO:0045943">
    <property type="term" value="P:positive regulation of transcription by RNA polymerase I"/>
    <property type="evidence" value="ECO:0007669"/>
    <property type="project" value="TreeGrafter"/>
</dbReference>
<dbReference type="InterPro" id="IPR014001">
    <property type="entry name" value="Helicase_ATP-bd"/>
</dbReference>
<comment type="caution">
    <text evidence="11">The sequence shown here is derived from an EMBL/GenBank/DDBJ whole genome shotgun (WGS) entry which is preliminary data.</text>
</comment>
<name>A0A0E9NJ44_SAICN</name>
<dbReference type="InterPro" id="IPR011709">
    <property type="entry name" value="DEAD-box_helicase_OB_fold"/>
</dbReference>
<evidence type="ECO:0000313" key="12">
    <source>
        <dbReference type="Proteomes" id="UP000033140"/>
    </source>
</evidence>
<dbReference type="Pfam" id="PF00270">
    <property type="entry name" value="DEAD"/>
    <property type="match status" value="1"/>
</dbReference>
<dbReference type="OMA" id="APVHDFV"/>
<dbReference type="PROSITE" id="PS51192">
    <property type="entry name" value="HELICASE_ATP_BIND_1"/>
    <property type="match status" value="1"/>
</dbReference>
<keyword evidence="12" id="KW-1185">Reference proteome</keyword>
<feature type="domain" description="Helicase C-terminal" evidence="10">
    <location>
        <begin position="325"/>
        <end position="497"/>
    </location>
</feature>
<organism evidence="11 12">
    <name type="scientific">Saitoella complicata (strain BCRC 22490 / CBS 7301 / JCM 7358 / NBRC 10748 / NRRL Y-17804)</name>
    <dbReference type="NCBI Taxonomy" id="698492"/>
    <lineage>
        <taxon>Eukaryota</taxon>
        <taxon>Fungi</taxon>
        <taxon>Dikarya</taxon>
        <taxon>Ascomycota</taxon>
        <taxon>Taphrinomycotina</taxon>
        <taxon>Taphrinomycotina incertae sedis</taxon>
        <taxon>Saitoella</taxon>
    </lineage>
</organism>
<comment type="catalytic activity">
    <reaction evidence="7">
        <text>ATP + H2O = ADP + phosphate + H(+)</text>
        <dbReference type="Rhea" id="RHEA:13065"/>
        <dbReference type="ChEBI" id="CHEBI:15377"/>
        <dbReference type="ChEBI" id="CHEBI:15378"/>
        <dbReference type="ChEBI" id="CHEBI:30616"/>
        <dbReference type="ChEBI" id="CHEBI:43474"/>
        <dbReference type="ChEBI" id="CHEBI:456216"/>
        <dbReference type="EC" id="3.6.4.13"/>
    </reaction>
</comment>
<dbReference type="InterPro" id="IPR027417">
    <property type="entry name" value="P-loop_NTPase"/>
</dbReference>
<accession>A0A0E9NJ44</accession>
<evidence type="ECO:0000256" key="4">
    <source>
        <dbReference type="ARBA" id="ARBA00022801"/>
    </source>
</evidence>
<dbReference type="AlphaFoldDB" id="A0A0E9NJ44"/>
<keyword evidence="5" id="KW-0347">Helicase</keyword>
<dbReference type="EMBL" id="BACD03000025">
    <property type="protein sequence ID" value="GAO49721.1"/>
    <property type="molecule type" value="Genomic_DNA"/>
</dbReference>
<dbReference type="FunFam" id="3.40.50.300:FF:000615">
    <property type="entry name" value="pre-mRNA-splicing factor ATP-dependent RNA helicase DEAH7"/>
    <property type="match status" value="1"/>
</dbReference>
<dbReference type="EC" id="3.6.4.13" evidence="1"/>
<dbReference type="SMART" id="SM00847">
    <property type="entry name" value="HA2"/>
    <property type="match status" value="1"/>
</dbReference>
<dbReference type="Pfam" id="PF00271">
    <property type="entry name" value="Helicase_C"/>
    <property type="match status" value="1"/>
</dbReference>
<evidence type="ECO:0000256" key="5">
    <source>
        <dbReference type="ARBA" id="ARBA00022806"/>
    </source>
</evidence>
<dbReference type="Pfam" id="PF07717">
    <property type="entry name" value="OB_NTP_bind"/>
    <property type="match status" value="1"/>
</dbReference>
<dbReference type="PANTHER" id="PTHR18934">
    <property type="entry name" value="ATP-DEPENDENT RNA HELICASE"/>
    <property type="match status" value="1"/>
</dbReference>
<evidence type="ECO:0000256" key="2">
    <source>
        <dbReference type="ARBA" id="ARBA00022664"/>
    </source>
</evidence>
<reference evidence="11 12" key="2">
    <citation type="journal article" date="2014" name="J. Gen. Appl. Microbiol.">
        <title>The early diverging ascomycetous budding yeast Saitoella complicata has three histone deacetylases belonging to the Clr6, Hos2, and Rpd3 lineages.</title>
        <authorList>
            <person name="Nishida H."/>
            <person name="Matsumoto T."/>
            <person name="Kondo S."/>
            <person name="Hamamoto M."/>
            <person name="Yoshikawa H."/>
        </authorList>
    </citation>
    <scope>NUCLEOTIDE SEQUENCE [LARGE SCALE GENOMIC DNA]</scope>
    <source>
        <strain evidence="11 12">NRRL Y-17804</strain>
    </source>
</reference>
<evidence type="ECO:0000259" key="9">
    <source>
        <dbReference type="PROSITE" id="PS51192"/>
    </source>
</evidence>
<evidence type="ECO:0000256" key="8">
    <source>
        <dbReference type="SAM" id="MobiDB-lite"/>
    </source>
</evidence>
<dbReference type="PANTHER" id="PTHR18934:SF118">
    <property type="entry name" value="ATP-DEPENDENT RNA HELICASE DHX33"/>
    <property type="match status" value="1"/>
</dbReference>
<dbReference type="CDD" id="cd17917">
    <property type="entry name" value="DEXHc_RHA-like"/>
    <property type="match status" value="1"/>
</dbReference>
<evidence type="ECO:0000256" key="7">
    <source>
        <dbReference type="ARBA" id="ARBA00047984"/>
    </source>
</evidence>
<dbReference type="Proteomes" id="UP000033140">
    <property type="component" value="Unassembled WGS sequence"/>
</dbReference>
<dbReference type="InterPro" id="IPR011545">
    <property type="entry name" value="DEAD/DEAH_box_helicase_dom"/>
</dbReference>
<dbReference type="Pfam" id="PF04408">
    <property type="entry name" value="WHD_HA2"/>
    <property type="match status" value="1"/>
</dbReference>
<dbReference type="InterPro" id="IPR048333">
    <property type="entry name" value="HA2_WH"/>
</dbReference>
<keyword evidence="2" id="KW-0507">mRNA processing</keyword>
<dbReference type="GO" id="GO:0006397">
    <property type="term" value="P:mRNA processing"/>
    <property type="evidence" value="ECO:0007669"/>
    <property type="project" value="UniProtKB-KW"/>
</dbReference>
<keyword evidence="4" id="KW-0378">Hydrolase</keyword>
<sequence length="752" mass="83367">MPIKQKTHILFDTGDVVNDNANPFAIKANGGSGSMRKKAVDFFGDGDVNGVDHEQANGLVNGDHHGANEQPEVNGIRETKKKGLKLTKVRRRQGNREAAPMDPAEKREAQKKRLALKQKLLVGRQKLPMWSAKEALKEKLNSSKCIVLVGETGSGKSTQLPQFLLECDFAQEGCIAVTQPRRVAAVNLAKRVAQEYGTELGNKVGYTIRFDDTSGPYTRIKYMTDGMLLRELISDSDLSFYNTIVLDEAHERTLLTDMMMGFLKKIMKRRPTLRVVIMSATLDAERFSEFFDEAEICYVEGRQFPVEIQNTVAPEKDYVDAALRTIFQIHTKEPLGDVLAFFTGQDEIEALEQLINEYAKQLPSNIPQVLICPLFSGLPQAQQQKVFVPTPPGTRKIILATNIAETSVTVSGVRYVVDCGLSKVKQFNNKLGLESLLIQPISKSAARQRAGRAGREAPGTCYRLYTEEEFSKMRNAAIPEIKRCDLATAVLTLKARGENDVLGFDYMDPPSRPALIRALENLYSLGALDNKGNITKLGEEMSLLPLVPPLARVMIAAARQYDVLSEVVDIVACLQAENLFVSPADKREEAAEAHKKFAAREGDHLTLLECLKQFLALSNGKAERKGWCETNYINARAMSNILNVRKQLRQYCERAQLSLAPSTDSRDAGETKDAILKSFLAGYMHNTALLHPDGSYRTVGTHQPVAIHPSSVLFGKRVEAIVYAENVFTQKAYVRGVSKVEGGWLTATTTPK</sequence>
<evidence type="ECO:0000256" key="1">
    <source>
        <dbReference type="ARBA" id="ARBA00012552"/>
    </source>
</evidence>
<dbReference type="PROSITE" id="PS51194">
    <property type="entry name" value="HELICASE_CTER"/>
    <property type="match status" value="1"/>
</dbReference>
<dbReference type="GO" id="GO:0005524">
    <property type="term" value="F:ATP binding"/>
    <property type="evidence" value="ECO:0007669"/>
    <property type="project" value="UniProtKB-KW"/>
</dbReference>
<evidence type="ECO:0000313" key="11">
    <source>
        <dbReference type="EMBL" id="GAO49721.1"/>
    </source>
</evidence>
<dbReference type="InterPro" id="IPR001650">
    <property type="entry name" value="Helicase_C-like"/>
</dbReference>
<dbReference type="GO" id="GO:0003724">
    <property type="term" value="F:RNA helicase activity"/>
    <property type="evidence" value="ECO:0007669"/>
    <property type="project" value="UniProtKB-EC"/>
</dbReference>
<keyword evidence="6" id="KW-0067">ATP-binding</keyword>